<dbReference type="InterPro" id="IPR003593">
    <property type="entry name" value="AAA+_ATPase"/>
</dbReference>
<evidence type="ECO:0000256" key="12">
    <source>
        <dbReference type="ARBA" id="ARBA00055371"/>
    </source>
</evidence>
<dbReference type="Pfam" id="PF18149">
    <property type="entry name" value="Helicase_PWI"/>
    <property type="match status" value="1"/>
</dbReference>
<dbReference type="PANTHER" id="PTHR47961:SF4">
    <property type="entry name" value="ACTIVATING SIGNAL COINTEGRATOR 1 COMPLEX SUBUNIT 3"/>
    <property type="match status" value="1"/>
</dbReference>
<dbReference type="EC" id="3.6.4.13" evidence="3"/>
<dbReference type="Gene3D" id="1.10.3380.10">
    <property type="entry name" value="Sec63 N-terminal domain-like domain"/>
    <property type="match status" value="2"/>
</dbReference>
<evidence type="ECO:0000256" key="9">
    <source>
        <dbReference type="ARBA" id="ARBA00022840"/>
    </source>
</evidence>
<sequence length="2014" mass="229430">MSDSDRVPTSYSGLHEPSGEAESLFGKIDPKKFGDRVYRSTPPEKIQKKKRERFVVSETTMQNKKRRRILGEESSVLNWAEEGGVYQPKTKETRAAYESLLSLIQHQLCGQPLNIVSAAADEILAVLNDGYSNNSDKKKMEIEKVLNVSVSNKENEEDVEESDLDVVLDDGEEDEYVQLEGNVAGNMQMGSGGIDDEILQEADQGMALNVQYIDAYWLQRKISEAYEQQQIDPQQSQKLAEEVFKILAESGDDRDVETKLLVHLQYDKFSLIKYLLRNRLKVVWCTRLARLHATTRETAKERQKNLEKSFREEARRFKDADGEDLDNGWSMGQRSLLNLDSLAFHQGGLLMTNKNCELPAGSYRNNMKGYEEVHVPALKPKPLAPGEKLVNISSLPQWAQPAFTGMIQLNRVQSKVYETALFTPENILLCAPTGAGKTNVAMLTILHQIGLNRKEDGSFNHNNYKIVYVAPMKALVAEVVGNLSRRLELYGVTVKELSGDQSLTRQQIEETQLIVTTPEKCDIITRKSGDRTYTQLVKLLIIDEIHLLHDNRGPVLESLIARTIRQIETTKEHIRLVGLSATLPNFEDVAEFLRVDLNKGLFYFDNSYRPVPLAQQYNGITVKKPLQRFQLMNDVCYEKVTSVAGKQQVLIFVHSRKETTRTARAIRDTALANDTLGKFLKEDSLNREILQSHTDLVKNNDLKNLLSYGFAIHHAGLVRTDRQLVEDLFAKGHVQVLVSTATLAWGVNLPAHTVIIKGTQIYNPEKGAWTELSPLDIMQMLGRAGRPQYDTYGEGIIITGHSSLKYYLSLMNQQLPIESQFISKLPDQLNAEIVLGTVQNAKEACKWILYTYLYIRMVRNPSLYGLAAAGVKTEDAFEERCADLVHSAAALLDKNNLIKYDRKSGYFQVTDLGRIASCYYISYGTISTFNEHLKSTIGDMELCRLFSLSEEFKCVTVRQDEKMELAKLLDRVPIPIKESLEEPSAKINVLLQAYISQLKLEGLSLSSDMVYITQSAARLMRALFEIVLKRGWALLADKALKWCKMISKRMWSVQTPLRQFHGIPNEILMRLEKKDLAWERYYDLSSQELGELIHFPKQGRTLHKFIHQFPKLNLAAHVQPITRSILRVELTMTPDFQWEDKVHGYVEPFWVIVEDNDRERILHHEYFMLKKQYIDEDHTLNFTVAIYEPLPPQYFIHVVSDRWLGSQTVLPVPFRHLILPEKYPPPTELLDLQPLPVTALRNPAYEALYQDFKHFNPVQTQVFTVLYNSEDNVLVAAPTGSGKTICAELPILRNHQKGPDSIFRAVYIAPLEALTKERYSDWKKRFGDSLGMRVVELTGETAIDLKLLEKGQLIISTPEKWDALSHRWKQRKYVRQVSLFIVDELHLIGGQGGEVLEVIVSRMRYISSQVENKVRIVALSTSLANTKDLGQWIGSTSHGLFNFAPCVRPVPLDIHIQGVDIANFEARMQAITKLTYTAIVQHAMKGKPAIVYVPTRKLARLAAVDLMTYSSMDNKGTPVFLLKSETELESFMERINEPVLKETLSKMCWGVRLSAQMVVVMGTQYHDGRENVHSDYPVSDLLQMMGHASRPLVDSSGKCVILCHAPLKDYYKTFLYEAFPVESHLQHYLHDNFNTEIVVGVIQNKQDAVDYLTWTFMYRRLTQNPNYYNLQGVSHRHISDHLSELVENTISDLESSKCVAVVDDVLLSPLNHGLIASYYYISYTTIEPTEYEQLPIRPGEEELIRRLVNHQHFSFGNPKYTDPHVKANALLQAHFSRQMLGGNLASDQQEVLFSATRLLQAMVDVISSNGWLNLALLAMEASQMITQGMWGHDSELLQLPHVTKELAKKCQENPGKSVESVFDLVEMKDDERYELLQISESQLVDIDRFCKQYPYIDLIYDVLNGDNGRAGDNVNLQVSLERRSETGPVLAPRYPKDKEEVWWLVVGDIKSNQLVAIKRVNLQKESRIKLDFTAPAEAGTRKYKLYFMCDSYLGCDEEHTFAVDINDVMPEDDS</sequence>
<dbReference type="Gene3D" id="1.10.10.10">
    <property type="entry name" value="Winged helix-like DNA-binding domain superfamily/Winged helix DNA-binding domain"/>
    <property type="match status" value="2"/>
</dbReference>
<dbReference type="PROSITE" id="PS51192">
    <property type="entry name" value="HELICASE_ATP_BIND_1"/>
    <property type="match status" value="2"/>
</dbReference>
<dbReference type="GO" id="GO:0005524">
    <property type="term" value="F:ATP binding"/>
    <property type="evidence" value="ECO:0007669"/>
    <property type="project" value="UniProtKB-KW"/>
</dbReference>
<keyword evidence="10" id="KW-0539">Nucleus</keyword>
<dbReference type="SUPFAM" id="SSF81296">
    <property type="entry name" value="E set domains"/>
    <property type="match status" value="1"/>
</dbReference>
<protein>
    <recommendedName>
        <fullName evidence="3">RNA helicase</fullName>
        <ecNumber evidence="3">3.6.4.13</ecNumber>
    </recommendedName>
</protein>
<proteinExistence type="inferred from homology"/>
<comment type="similarity">
    <text evidence="2">Belongs to the disease resistance NB-LRR family.</text>
</comment>
<dbReference type="FunFam" id="3.40.50.300:FF:000062">
    <property type="entry name" value="U5 small nuclear ribonucleoprotein helicase"/>
    <property type="match status" value="1"/>
</dbReference>
<name>A0A3Q7GYZ3_SOLLC</name>
<dbReference type="Gramene" id="Solyc06g071620.3.1">
    <property type="protein sequence ID" value="Solyc06g071620.3.1"/>
    <property type="gene ID" value="Solyc06g071620.3"/>
</dbReference>
<dbReference type="Pfam" id="PF02889">
    <property type="entry name" value="Sec63"/>
    <property type="match status" value="2"/>
</dbReference>
<dbReference type="CDD" id="cd18795">
    <property type="entry name" value="SF2_C_Ski2"/>
    <property type="match status" value="1"/>
</dbReference>
<dbReference type="PIRSF" id="PIRSF039073">
    <property type="entry name" value="BRR2"/>
    <property type="match status" value="1"/>
</dbReference>
<dbReference type="Gene3D" id="3.40.50.300">
    <property type="entry name" value="P-loop containing nucleotide triphosphate hydrolases"/>
    <property type="match status" value="5"/>
</dbReference>
<evidence type="ECO:0000313" key="16">
    <source>
        <dbReference type="EnsemblPlants" id="Solyc06g071620.3.1"/>
    </source>
</evidence>
<dbReference type="Pfam" id="PF00271">
    <property type="entry name" value="Helicase_C"/>
    <property type="match status" value="1"/>
</dbReference>
<dbReference type="FunFam" id="1.10.150.20:FF:000004">
    <property type="entry name" value="U5 small nuclear ribonucleoprotein helicase"/>
    <property type="match status" value="1"/>
</dbReference>
<feature type="domain" description="Helicase C-terminal" evidence="15">
    <location>
        <begin position="627"/>
        <end position="833"/>
    </location>
</feature>
<dbReference type="CDD" id="cd18021">
    <property type="entry name" value="DEXHc_Brr2_2"/>
    <property type="match status" value="1"/>
</dbReference>
<evidence type="ECO:0000259" key="14">
    <source>
        <dbReference type="PROSITE" id="PS51192"/>
    </source>
</evidence>
<dbReference type="PROSITE" id="PS51194">
    <property type="entry name" value="HELICASE_CTER"/>
    <property type="match status" value="1"/>
</dbReference>
<evidence type="ECO:0000256" key="4">
    <source>
        <dbReference type="ARBA" id="ARBA00022728"/>
    </source>
</evidence>
<comment type="function">
    <text evidence="12">RNA helicase that plays an essential role in pre-mRNA splicing as component of the U5 snRNP and U4/U6-U5 tri-snRNP complexes. Involved in spliceosome assembly, activation and disassembly.</text>
</comment>
<dbReference type="CDD" id="cd18019">
    <property type="entry name" value="DEXHc_Brr2_1"/>
    <property type="match status" value="1"/>
</dbReference>
<reference evidence="16" key="2">
    <citation type="submission" date="2019-01" db="UniProtKB">
        <authorList>
            <consortium name="EnsemblPlants"/>
        </authorList>
    </citation>
    <scope>IDENTIFICATION</scope>
    <source>
        <strain evidence="16">cv. Heinz 1706</strain>
    </source>
</reference>
<dbReference type="InterPro" id="IPR014001">
    <property type="entry name" value="Helicase_ATP-bd"/>
</dbReference>
<dbReference type="PANTHER" id="PTHR47961">
    <property type="entry name" value="DNA POLYMERASE THETA, PUTATIVE (AFU_ORTHOLOGUE AFUA_1G05260)-RELATED"/>
    <property type="match status" value="1"/>
</dbReference>
<dbReference type="InterPro" id="IPR035892">
    <property type="entry name" value="C2_domain_sf"/>
</dbReference>
<organism evidence="16">
    <name type="scientific">Solanum lycopersicum</name>
    <name type="common">Tomato</name>
    <name type="synonym">Lycopersicon esculentum</name>
    <dbReference type="NCBI Taxonomy" id="4081"/>
    <lineage>
        <taxon>Eukaryota</taxon>
        <taxon>Viridiplantae</taxon>
        <taxon>Streptophyta</taxon>
        <taxon>Embryophyta</taxon>
        <taxon>Tracheophyta</taxon>
        <taxon>Spermatophyta</taxon>
        <taxon>Magnoliopsida</taxon>
        <taxon>eudicotyledons</taxon>
        <taxon>Gunneridae</taxon>
        <taxon>Pentapetalae</taxon>
        <taxon>asterids</taxon>
        <taxon>lamiids</taxon>
        <taxon>Solanales</taxon>
        <taxon>Solanaceae</taxon>
        <taxon>Solanoideae</taxon>
        <taxon>Solaneae</taxon>
        <taxon>Solanum</taxon>
        <taxon>Solanum subgen. Lycopersicon</taxon>
    </lineage>
</organism>
<dbReference type="InterPro" id="IPR036390">
    <property type="entry name" value="WH_DNA-bd_sf"/>
</dbReference>
<dbReference type="FunFam" id="1.10.3380.10:FF:000001">
    <property type="entry name" value="U5 small nuclear ribonucleoprotein helicase"/>
    <property type="match status" value="1"/>
</dbReference>
<dbReference type="Proteomes" id="UP000004994">
    <property type="component" value="Chromosome 6"/>
</dbReference>
<evidence type="ECO:0000256" key="7">
    <source>
        <dbReference type="ARBA" id="ARBA00022801"/>
    </source>
</evidence>
<dbReference type="Pfam" id="PF00270">
    <property type="entry name" value="DEAD"/>
    <property type="match status" value="2"/>
</dbReference>
<dbReference type="STRING" id="4081.A0A3Q7GYZ3"/>
<dbReference type="GO" id="GO:0006397">
    <property type="term" value="P:mRNA processing"/>
    <property type="evidence" value="ECO:0007669"/>
    <property type="project" value="UniProtKB-ARBA"/>
</dbReference>
<evidence type="ECO:0000256" key="8">
    <source>
        <dbReference type="ARBA" id="ARBA00022806"/>
    </source>
</evidence>
<dbReference type="GO" id="GO:0016787">
    <property type="term" value="F:hydrolase activity"/>
    <property type="evidence" value="ECO:0007669"/>
    <property type="project" value="UniProtKB-KW"/>
</dbReference>
<dbReference type="GO" id="GO:0005681">
    <property type="term" value="C:spliceosomal complex"/>
    <property type="evidence" value="ECO:0007669"/>
    <property type="project" value="UniProtKB-KW"/>
</dbReference>
<dbReference type="InterPro" id="IPR057842">
    <property type="entry name" value="WH_MER3"/>
</dbReference>
<dbReference type="FunFam" id="3.40.50.300:FF:000102">
    <property type="entry name" value="RNA helicase, activating signal cointegrator 1"/>
    <property type="match status" value="1"/>
</dbReference>
<feature type="region of interest" description="Disordered" evidence="13">
    <location>
        <begin position="1"/>
        <end position="26"/>
    </location>
</feature>
<evidence type="ECO:0000256" key="5">
    <source>
        <dbReference type="ARBA" id="ARBA00022737"/>
    </source>
</evidence>
<dbReference type="InterPro" id="IPR011545">
    <property type="entry name" value="DEAD/DEAH_box_helicase_dom"/>
</dbReference>
<dbReference type="Gene3D" id="1.10.150.20">
    <property type="entry name" value="5' to 3' exonuclease, C-terminal subdomain"/>
    <property type="match status" value="2"/>
</dbReference>
<dbReference type="GO" id="GO:0003676">
    <property type="term" value="F:nucleic acid binding"/>
    <property type="evidence" value="ECO:0007669"/>
    <property type="project" value="InterPro"/>
</dbReference>
<reference evidence="16" key="1">
    <citation type="journal article" date="2012" name="Nature">
        <title>The tomato genome sequence provides insights into fleshy fruit evolution.</title>
        <authorList>
            <consortium name="Tomato Genome Consortium"/>
        </authorList>
    </citation>
    <scope>NUCLEOTIDE SEQUENCE [LARGE SCALE GENOMIC DNA]</scope>
    <source>
        <strain evidence="16">cv. Heinz 1706</strain>
    </source>
</reference>
<dbReference type="InParanoid" id="A0A3Q7GYZ3"/>
<dbReference type="InterPro" id="IPR014756">
    <property type="entry name" value="Ig_E-set"/>
</dbReference>
<dbReference type="OMA" id="ITQHAKH"/>
<dbReference type="InterPro" id="IPR027417">
    <property type="entry name" value="P-loop_NTPase"/>
</dbReference>
<keyword evidence="9" id="KW-0067">ATP-binding</keyword>
<accession>A0A3Q7GYZ3</accession>
<keyword evidence="17" id="KW-1185">Reference proteome</keyword>
<dbReference type="SMART" id="SM00973">
    <property type="entry name" value="Sec63"/>
    <property type="match status" value="2"/>
</dbReference>
<dbReference type="FunFam" id="1.10.10.10:FF:000012">
    <property type="entry name" value="U5 small nuclear ribonucleoprotein helicase"/>
    <property type="match status" value="1"/>
</dbReference>
<evidence type="ECO:0000256" key="3">
    <source>
        <dbReference type="ARBA" id="ARBA00012552"/>
    </source>
</evidence>
<comment type="subcellular location">
    <subcellularLocation>
        <location evidence="1">Nucleus</location>
    </subcellularLocation>
</comment>
<dbReference type="FunFam" id="1.10.10.10:FF:000024">
    <property type="entry name" value="U5 small nuclear ribonucleoprotein helicase"/>
    <property type="match status" value="1"/>
</dbReference>
<dbReference type="InterPro" id="IPR001650">
    <property type="entry name" value="Helicase_C-like"/>
</dbReference>
<evidence type="ECO:0000256" key="1">
    <source>
        <dbReference type="ARBA" id="ARBA00004123"/>
    </source>
</evidence>
<evidence type="ECO:0000256" key="10">
    <source>
        <dbReference type="ARBA" id="ARBA00023242"/>
    </source>
</evidence>
<feature type="domain" description="Helicase ATP-binding" evidence="14">
    <location>
        <begin position="418"/>
        <end position="601"/>
    </location>
</feature>
<dbReference type="InterPro" id="IPR048863">
    <property type="entry name" value="BRR2_plug"/>
</dbReference>
<dbReference type="GO" id="GO:0180022">
    <property type="term" value="C:RQC-trigger complex"/>
    <property type="evidence" value="ECO:0007669"/>
    <property type="project" value="UniProtKB-ARBA"/>
</dbReference>
<dbReference type="SUPFAM" id="SSF46785">
    <property type="entry name" value="Winged helix' DNA-binding domain"/>
    <property type="match status" value="2"/>
</dbReference>
<dbReference type="SUPFAM" id="SSF52540">
    <property type="entry name" value="P-loop containing nucleoside triphosphate hydrolases"/>
    <property type="match status" value="4"/>
</dbReference>
<keyword evidence="8" id="KW-0347">Helicase</keyword>
<keyword evidence="6" id="KW-0547">Nucleotide-binding</keyword>
<evidence type="ECO:0000256" key="2">
    <source>
        <dbReference type="ARBA" id="ARBA00008894"/>
    </source>
</evidence>
<comment type="catalytic activity">
    <reaction evidence="11">
        <text>ATP + H2O = ADP + phosphate + H(+)</text>
        <dbReference type="Rhea" id="RHEA:13065"/>
        <dbReference type="ChEBI" id="CHEBI:15377"/>
        <dbReference type="ChEBI" id="CHEBI:15378"/>
        <dbReference type="ChEBI" id="CHEBI:30616"/>
        <dbReference type="ChEBI" id="CHEBI:43474"/>
        <dbReference type="ChEBI" id="CHEBI:456216"/>
        <dbReference type="EC" id="3.6.4.13"/>
    </reaction>
</comment>
<keyword evidence="4" id="KW-0508">mRNA splicing</keyword>
<evidence type="ECO:0000256" key="11">
    <source>
        <dbReference type="ARBA" id="ARBA00047984"/>
    </source>
</evidence>
<dbReference type="InterPro" id="IPR050474">
    <property type="entry name" value="Hel308_SKI2-like"/>
</dbReference>
<dbReference type="FunFam" id="1.10.150.20:FF:000013">
    <property type="entry name" value="U5 small nuclear ribonucleoprotein kDa helicase"/>
    <property type="match status" value="1"/>
</dbReference>
<dbReference type="SMART" id="SM00490">
    <property type="entry name" value="HELICc"/>
    <property type="match status" value="1"/>
</dbReference>
<keyword evidence="4" id="KW-0507">mRNA processing</keyword>
<dbReference type="SMART" id="SM00382">
    <property type="entry name" value="AAA"/>
    <property type="match status" value="2"/>
</dbReference>
<dbReference type="FunFam" id="3.40.50.300:FF:000254">
    <property type="entry name" value="U5 small nuclear ribonucleoprotein helicase"/>
    <property type="match status" value="1"/>
</dbReference>
<dbReference type="InterPro" id="IPR041094">
    <property type="entry name" value="Brr2_helicase_PWI"/>
</dbReference>
<dbReference type="Pfam" id="PF23445">
    <property type="entry name" value="WHD_SNRNP200"/>
    <property type="match status" value="2"/>
</dbReference>
<dbReference type="InterPro" id="IPR036388">
    <property type="entry name" value="WH-like_DNA-bd_sf"/>
</dbReference>
<dbReference type="Pfam" id="PF21188">
    <property type="entry name" value="BRR2_plug"/>
    <property type="match status" value="1"/>
</dbReference>
<keyword evidence="5" id="KW-0677">Repeat</keyword>
<dbReference type="FunFam" id="2.60.40.150:FF:000113">
    <property type="entry name" value="activating signal cointegrator 1 complex subunit 3"/>
    <property type="match status" value="1"/>
</dbReference>
<evidence type="ECO:0000313" key="17">
    <source>
        <dbReference type="Proteomes" id="UP000004994"/>
    </source>
</evidence>
<feature type="domain" description="Helicase ATP-binding" evidence="14">
    <location>
        <begin position="1264"/>
        <end position="1441"/>
    </location>
</feature>
<evidence type="ECO:0000256" key="13">
    <source>
        <dbReference type="SAM" id="MobiDB-lite"/>
    </source>
</evidence>
<dbReference type="Gene3D" id="2.60.40.150">
    <property type="entry name" value="C2 domain"/>
    <property type="match status" value="2"/>
</dbReference>
<dbReference type="SMART" id="SM00487">
    <property type="entry name" value="DEXDc"/>
    <property type="match status" value="2"/>
</dbReference>
<keyword evidence="7" id="KW-0378">Hydrolase</keyword>
<evidence type="ECO:0000256" key="6">
    <source>
        <dbReference type="ARBA" id="ARBA00022741"/>
    </source>
</evidence>
<dbReference type="InterPro" id="IPR004179">
    <property type="entry name" value="Sec63-dom"/>
</dbReference>
<dbReference type="SUPFAM" id="SSF158702">
    <property type="entry name" value="Sec63 N-terminal domain-like"/>
    <property type="match status" value="2"/>
</dbReference>
<dbReference type="GO" id="GO:0003724">
    <property type="term" value="F:RNA helicase activity"/>
    <property type="evidence" value="ECO:0000318"/>
    <property type="project" value="GO_Central"/>
</dbReference>
<dbReference type="EnsemblPlants" id="Solyc06g071620.3.1">
    <property type="protein sequence ID" value="Solyc06g071620.3.1"/>
    <property type="gene ID" value="Solyc06g071620.3"/>
</dbReference>
<dbReference type="PaxDb" id="4081-Solyc06g071620.2.1"/>
<keyword evidence="4" id="KW-0747">Spliceosome</keyword>
<evidence type="ECO:0000259" key="15">
    <source>
        <dbReference type="PROSITE" id="PS51194"/>
    </source>
</evidence>
<dbReference type="FunFam" id="2.60.40.150:FF:000004">
    <property type="entry name" value="RNA helicase, activating signal cointegrator 1"/>
    <property type="match status" value="1"/>
</dbReference>